<evidence type="ECO:0000259" key="9">
    <source>
        <dbReference type="Pfam" id="PF08541"/>
    </source>
</evidence>
<evidence type="ECO:0000259" key="8">
    <source>
        <dbReference type="Pfam" id="PF08392"/>
    </source>
</evidence>
<evidence type="ECO:0000256" key="1">
    <source>
        <dbReference type="ARBA" id="ARBA00005194"/>
    </source>
</evidence>
<keyword evidence="7" id="KW-1133">Transmembrane helix</keyword>
<dbReference type="PIRSF" id="PIRSF036417">
    <property type="entry name" value="3-ktacl-CoA_syn"/>
    <property type="match status" value="1"/>
</dbReference>
<keyword evidence="7" id="KW-0812">Transmembrane</keyword>
<dbReference type="Pfam" id="PF08541">
    <property type="entry name" value="ACP_syn_III_C"/>
    <property type="match status" value="1"/>
</dbReference>
<keyword evidence="4 6" id="KW-0012">Acyltransferase</keyword>
<dbReference type="InterPro" id="IPR013747">
    <property type="entry name" value="ACP_syn_III_C"/>
</dbReference>
<dbReference type="UniPathway" id="UPA00094"/>
<dbReference type="AlphaFoldDB" id="A0A6J1CD51"/>
<feature type="domain" description="Beta-ketoacyl-[acyl-carrier-protein] synthase III C-terminal" evidence="9">
    <location>
        <begin position="384"/>
        <end position="465"/>
    </location>
</feature>
<accession>A0A6J1CD51</accession>
<keyword evidence="10" id="KW-1185">Reference proteome</keyword>
<evidence type="ECO:0000313" key="11">
    <source>
        <dbReference type="RefSeq" id="XP_022139127.1"/>
    </source>
</evidence>
<gene>
    <name evidence="11" type="primary">LOC111010111</name>
</gene>
<keyword evidence="7" id="KW-0472">Membrane</keyword>
<evidence type="ECO:0000313" key="10">
    <source>
        <dbReference type="Proteomes" id="UP000504603"/>
    </source>
</evidence>
<dbReference type="Gene3D" id="3.40.47.10">
    <property type="match status" value="1"/>
</dbReference>
<dbReference type="GO" id="GO:0009922">
    <property type="term" value="F:fatty acid elongase activity"/>
    <property type="evidence" value="ECO:0007669"/>
    <property type="project" value="UniProtKB-EC"/>
</dbReference>
<reference evidence="11" key="1">
    <citation type="submission" date="2025-08" db="UniProtKB">
        <authorList>
            <consortium name="RefSeq"/>
        </authorList>
    </citation>
    <scope>IDENTIFICATION</scope>
    <source>
        <strain evidence="11">OHB3-1</strain>
    </source>
</reference>
<evidence type="ECO:0000256" key="6">
    <source>
        <dbReference type="PIRNR" id="PIRNR036417"/>
    </source>
</evidence>
<comment type="pathway">
    <text evidence="1 6">Lipid metabolism; fatty acid biosynthesis.</text>
</comment>
<sequence>MRFEWSNGWNSHFFTSKVNYMAVLVGRELEYMHTTENEWSQLKLDLLTLSLAMEVFMAICLLSVFYAFFCIWKLILRRRDQCCYLLGYECYKATEDRKLRMESCVNIILRNKNLGLEEYRYLLRSMVNSGLGSETYGPRNVIAGREECPSLSDAISEMDDVFSSTLDELFAKTGVSPSDIDILIVNVSLFSPVPSLTAWVINRYKMKEDIKAFNLSGMGCSASIVAIDLVKHLFKTNRNAYAVVVSTESIGPNWYSGKEQPMMLTNCLYRSGGCSMLLTNNAALKHSALLKLKCILRTHLGSSNEAYGCSIQVEDDHGHRGFRLTKHIKAVATQALTINLQRLLPRILPLRELLRYTILTHPLCKVINPNIEAKKVRLNLKSGVDHFGIPPTERAVIDGLGRSLGLSDYDLEPARMALHRFGNTSTGGLWYVLGYMEAKKRLKKGNKIMMISFGAGYECNSCVWEVMSNLKDENVWKDCIQSYPAKTTVNPLAEKCGWINDERLSFVKFDDIKRNLQQQIL</sequence>
<dbReference type="GeneID" id="111010111"/>
<dbReference type="Pfam" id="PF08392">
    <property type="entry name" value="FAE1_CUT1_RppA"/>
    <property type="match status" value="1"/>
</dbReference>
<protein>
    <recommendedName>
        <fullName evidence="6">3-ketoacyl-CoA synthase</fullName>
        <ecNumber evidence="6">2.3.1.-</ecNumber>
    </recommendedName>
</protein>
<dbReference type="InterPro" id="IPR016039">
    <property type="entry name" value="Thiolase-like"/>
</dbReference>
<evidence type="ECO:0000256" key="7">
    <source>
        <dbReference type="SAM" id="Phobius"/>
    </source>
</evidence>
<dbReference type="EC" id="2.3.1.-" evidence="6"/>
<dbReference type="Proteomes" id="UP000504603">
    <property type="component" value="Unplaced"/>
</dbReference>
<feature type="transmembrane region" description="Helical" evidence="7">
    <location>
        <begin position="46"/>
        <end position="69"/>
    </location>
</feature>
<proteinExistence type="inferred from homology"/>
<dbReference type="CDD" id="cd00831">
    <property type="entry name" value="CHS_like"/>
    <property type="match status" value="1"/>
</dbReference>
<dbReference type="GO" id="GO:0006633">
    <property type="term" value="P:fatty acid biosynthetic process"/>
    <property type="evidence" value="ECO:0007669"/>
    <property type="project" value="UniProtKB-UniPathway"/>
</dbReference>
<name>A0A6J1CD51_MOMCH</name>
<dbReference type="RefSeq" id="XP_022139127.1">
    <property type="nucleotide sequence ID" value="XM_022283435.1"/>
</dbReference>
<keyword evidence="3 6" id="KW-0808">Transferase</keyword>
<comment type="similarity">
    <text evidence="2 6">Belongs to the thiolase-like superfamily. Chalcone/stilbene synthases family.</text>
</comment>
<dbReference type="GO" id="GO:0016020">
    <property type="term" value="C:membrane"/>
    <property type="evidence" value="ECO:0007669"/>
    <property type="project" value="InterPro"/>
</dbReference>
<dbReference type="OrthoDB" id="329835at2759"/>
<dbReference type="SUPFAM" id="SSF53901">
    <property type="entry name" value="Thiolase-like"/>
    <property type="match status" value="2"/>
</dbReference>
<evidence type="ECO:0000256" key="2">
    <source>
        <dbReference type="ARBA" id="ARBA00005531"/>
    </source>
</evidence>
<dbReference type="InterPro" id="IPR013601">
    <property type="entry name" value="FAE1_typ3_polyketide_synth"/>
</dbReference>
<comment type="catalytic activity">
    <reaction evidence="5">
        <text>a very-long-chain acyl-CoA + malonyl-CoA + H(+) = a very-long-chain 3-oxoacyl-CoA + CO2 + CoA</text>
        <dbReference type="Rhea" id="RHEA:32727"/>
        <dbReference type="ChEBI" id="CHEBI:15378"/>
        <dbReference type="ChEBI" id="CHEBI:16526"/>
        <dbReference type="ChEBI" id="CHEBI:57287"/>
        <dbReference type="ChEBI" id="CHEBI:57384"/>
        <dbReference type="ChEBI" id="CHEBI:90725"/>
        <dbReference type="ChEBI" id="CHEBI:90736"/>
        <dbReference type="EC" id="2.3.1.199"/>
    </reaction>
</comment>
<evidence type="ECO:0000256" key="3">
    <source>
        <dbReference type="ARBA" id="ARBA00022679"/>
    </source>
</evidence>
<evidence type="ECO:0000256" key="4">
    <source>
        <dbReference type="ARBA" id="ARBA00023315"/>
    </source>
</evidence>
<dbReference type="PANTHER" id="PTHR31561">
    <property type="entry name" value="3-KETOACYL-COA SYNTHASE"/>
    <property type="match status" value="1"/>
</dbReference>
<dbReference type="KEGG" id="mcha:111010111"/>
<evidence type="ECO:0000256" key="5">
    <source>
        <dbReference type="ARBA" id="ARBA00047375"/>
    </source>
</evidence>
<dbReference type="InterPro" id="IPR012392">
    <property type="entry name" value="3-ktacl-CoA_syn"/>
</dbReference>
<organism evidence="10 11">
    <name type="scientific">Momordica charantia</name>
    <name type="common">Bitter gourd</name>
    <name type="synonym">Balsam pear</name>
    <dbReference type="NCBI Taxonomy" id="3673"/>
    <lineage>
        <taxon>Eukaryota</taxon>
        <taxon>Viridiplantae</taxon>
        <taxon>Streptophyta</taxon>
        <taxon>Embryophyta</taxon>
        <taxon>Tracheophyta</taxon>
        <taxon>Spermatophyta</taxon>
        <taxon>Magnoliopsida</taxon>
        <taxon>eudicotyledons</taxon>
        <taxon>Gunneridae</taxon>
        <taxon>Pentapetalae</taxon>
        <taxon>rosids</taxon>
        <taxon>fabids</taxon>
        <taxon>Cucurbitales</taxon>
        <taxon>Cucurbitaceae</taxon>
        <taxon>Momordiceae</taxon>
        <taxon>Momordica</taxon>
    </lineage>
</organism>
<feature type="domain" description="FAE" evidence="8">
    <location>
        <begin position="76"/>
        <end position="358"/>
    </location>
</feature>